<dbReference type="Proteomes" id="UP000635384">
    <property type="component" value="Unassembled WGS sequence"/>
</dbReference>
<evidence type="ECO:0000256" key="1">
    <source>
        <dbReference type="SAM" id="Phobius"/>
    </source>
</evidence>
<dbReference type="PANTHER" id="PTHR36927">
    <property type="entry name" value="BLR4337 PROTEIN"/>
    <property type="match status" value="1"/>
</dbReference>
<feature type="transmembrane region" description="Helical" evidence="1">
    <location>
        <begin position="167"/>
        <end position="187"/>
    </location>
</feature>
<dbReference type="PANTHER" id="PTHR36927:SF1">
    <property type="entry name" value="MDO-LIKE PROTEIN"/>
    <property type="match status" value="1"/>
</dbReference>
<gene>
    <name evidence="3" type="ORF">IB285_11885</name>
</gene>
<evidence type="ECO:0000313" key="4">
    <source>
        <dbReference type="Proteomes" id="UP000635384"/>
    </source>
</evidence>
<dbReference type="EMBL" id="JACXLC010000001">
    <property type="protein sequence ID" value="MBD2842952.1"/>
    <property type="molecule type" value="Genomic_DNA"/>
</dbReference>
<feature type="transmembrane region" description="Helical" evidence="1">
    <location>
        <begin position="87"/>
        <end position="105"/>
    </location>
</feature>
<keyword evidence="1" id="KW-1133">Transmembrane helix</keyword>
<feature type="transmembrane region" description="Helical" evidence="1">
    <location>
        <begin position="276"/>
        <end position="295"/>
    </location>
</feature>
<dbReference type="GO" id="GO:0016746">
    <property type="term" value="F:acyltransferase activity"/>
    <property type="evidence" value="ECO:0007669"/>
    <property type="project" value="UniProtKB-KW"/>
</dbReference>
<keyword evidence="3" id="KW-0808">Transferase</keyword>
<comment type="caution">
    <text evidence="3">The sequence shown here is derived from an EMBL/GenBank/DDBJ whole genome shotgun (WGS) entry which is preliminary data.</text>
</comment>
<keyword evidence="1" id="KW-0472">Membrane</keyword>
<keyword evidence="1" id="KW-0812">Transmembrane</keyword>
<reference evidence="3 4" key="1">
    <citation type="submission" date="2020-09" db="EMBL/GenBank/DDBJ databases">
        <authorList>
            <person name="Yoon J.-W."/>
        </authorList>
    </citation>
    <scope>NUCLEOTIDE SEQUENCE [LARGE SCALE GENOMIC DNA]</scope>
    <source>
        <strain evidence="3 4">KMU-140</strain>
    </source>
</reference>
<feature type="transmembrane region" description="Helical" evidence="1">
    <location>
        <begin position="343"/>
        <end position="361"/>
    </location>
</feature>
<feature type="transmembrane region" description="Helical" evidence="1">
    <location>
        <begin position="199"/>
        <end position="224"/>
    </location>
</feature>
<feature type="transmembrane region" description="Helical" evidence="1">
    <location>
        <begin position="117"/>
        <end position="138"/>
    </location>
</feature>
<feature type="transmembrane region" description="Helical" evidence="1">
    <location>
        <begin position="45"/>
        <end position="67"/>
    </location>
</feature>
<feature type="domain" description="Acyltransferase 3" evidence="2">
    <location>
        <begin position="38"/>
        <end position="383"/>
    </location>
</feature>
<feature type="transmembrane region" description="Helical" evidence="1">
    <location>
        <begin position="301"/>
        <end position="322"/>
    </location>
</feature>
<protein>
    <submittedName>
        <fullName evidence="3">Acyltransferase family protein</fullName>
    </submittedName>
</protein>
<dbReference type="InterPro" id="IPR002656">
    <property type="entry name" value="Acyl_transf_3_dom"/>
</dbReference>
<keyword evidence="3" id="KW-0012">Acyltransferase</keyword>
<sequence length="409" mass="44481">MSQPQAIQPARGRFGDSGVSASDGAIIAARPADGSRLHFLDTIRAAAMLLGIPFHAALIYAAGPGWFVSSDVSHIFYSYLGGLVSGVRMPLFFCVAGMLSAIVLAERDAAAWLRRRLFRLGLPLIAATLVIGPLVMLAKASIDPSPGVIDRWVSLVLQPGEDWIGHLWFLQVLLGCSVLAAALAHFGTRRAGETNSLGFLQFVTPTVGFFIAASFAVSLWRLGVNGLFYVGETRFGLGGWVHEMVRAEALLEYTPYFLLGLIIAGRPVRKSGLTPLAWALFAACGAIYAVVWNTPEVPARMLKYAVLGPFSVLGSVLILDLLRGIISERSDVTDYFVRASYNVYLFHYPIVVGLGVMFLRVDLPIHLEFLTIVAVTFLATLVIDAIIRRTALLELLFNGVLQEKRFSNN</sequence>
<evidence type="ECO:0000259" key="2">
    <source>
        <dbReference type="Pfam" id="PF01757"/>
    </source>
</evidence>
<keyword evidence="4" id="KW-1185">Reference proteome</keyword>
<dbReference type="RefSeq" id="WP_190788370.1">
    <property type="nucleotide sequence ID" value="NZ_JACXLC010000001.1"/>
</dbReference>
<organism evidence="3 4">
    <name type="scientific">Erythrobacter rubeus</name>
    <dbReference type="NCBI Taxonomy" id="2760803"/>
    <lineage>
        <taxon>Bacteria</taxon>
        <taxon>Pseudomonadati</taxon>
        <taxon>Pseudomonadota</taxon>
        <taxon>Alphaproteobacteria</taxon>
        <taxon>Sphingomonadales</taxon>
        <taxon>Erythrobacteraceae</taxon>
        <taxon>Erythrobacter/Porphyrobacter group</taxon>
        <taxon>Erythrobacter</taxon>
    </lineage>
</organism>
<evidence type="ECO:0000313" key="3">
    <source>
        <dbReference type="EMBL" id="MBD2842952.1"/>
    </source>
</evidence>
<name>A0ABR8KXJ9_9SPHN</name>
<dbReference type="Pfam" id="PF01757">
    <property type="entry name" value="Acyl_transf_3"/>
    <property type="match status" value="1"/>
</dbReference>
<accession>A0ABR8KXJ9</accession>
<proteinExistence type="predicted"/>
<feature type="transmembrane region" description="Helical" evidence="1">
    <location>
        <begin position="367"/>
        <end position="387"/>
    </location>
</feature>
<dbReference type="InterPro" id="IPR050623">
    <property type="entry name" value="Glucan_succinyl_AcylTrfase"/>
</dbReference>